<dbReference type="Proteomes" id="UP000466646">
    <property type="component" value="Unassembled WGS sequence"/>
</dbReference>
<evidence type="ECO:0000313" key="32">
    <source>
        <dbReference type="EMBL" id="RZI07937.1"/>
    </source>
</evidence>
<evidence type="ECO:0000313" key="27">
    <source>
        <dbReference type="EMBL" id="MVK35594.1"/>
    </source>
</evidence>
<evidence type="ECO:0000313" key="44">
    <source>
        <dbReference type="Proteomes" id="UP000459702"/>
    </source>
</evidence>
<dbReference type="Proteomes" id="UP000294017">
    <property type="component" value="Unassembled WGS sequence"/>
</dbReference>
<reference evidence="25" key="13">
    <citation type="submission" date="2021-08" db="EMBL/GenBank/DDBJ databases">
        <title>Whole-genome sequencing of local methicillin-resistant S. aureus strain Lr2.</title>
        <authorList>
            <person name="Ali A."/>
            <person name="Ullah N."/>
        </authorList>
    </citation>
    <scope>NUCLEOTIDE SEQUENCE</scope>
    <source>
        <strain evidence="25">Lr2</strain>
    </source>
</reference>
<dbReference type="Proteomes" id="UP000254116">
    <property type="component" value="Unassembled WGS sequence"/>
</dbReference>
<evidence type="ECO:0000313" key="36">
    <source>
        <dbReference type="Proteomes" id="UP000249918"/>
    </source>
</evidence>
<evidence type="ECO:0000313" key="20">
    <source>
        <dbReference type="EMBL" id="CAD7354837.1"/>
    </source>
</evidence>
<keyword evidence="4 8" id="KW-0808">Transferase</keyword>
<evidence type="ECO:0000313" key="34">
    <source>
        <dbReference type="EMBL" id="SUL32241.1"/>
    </source>
</evidence>
<dbReference type="InterPro" id="IPR020610">
    <property type="entry name" value="Thiolase_AS"/>
</dbReference>
<reference evidence="36 37" key="5">
    <citation type="submission" date="2018-06" db="EMBL/GenBank/DDBJ databases">
        <authorList>
            <consortium name="Pathogen Informatics"/>
            <person name="Doyle S."/>
        </authorList>
    </citation>
    <scope>NUCLEOTIDE SEQUENCE [LARGE SCALE GENOMIC DNA]</scope>
    <source>
        <strain evidence="33 36">EOE047</strain>
        <strain evidence="34 37">NCTC10702</strain>
    </source>
</reference>
<dbReference type="PANTHER" id="PTHR18919:SF107">
    <property type="entry name" value="ACETYL-COA ACETYLTRANSFERASE, CYTOSOLIC"/>
    <property type="match status" value="1"/>
</dbReference>
<dbReference type="InterPro" id="IPR020617">
    <property type="entry name" value="Thiolase_C"/>
</dbReference>
<dbReference type="EMBL" id="UAUZ02000004">
    <property type="protein sequence ID" value="CAD7354837.1"/>
    <property type="molecule type" value="Genomic_DNA"/>
</dbReference>
<dbReference type="InterPro" id="IPR016039">
    <property type="entry name" value="Thiolase-like"/>
</dbReference>
<evidence type="ECO:0000313" key="12">
    <source>
        <dbReference type="EMBL" id="CAA4110846.1"/>
    </source>
</evidence>
<evidence type="ECO:0000313" key="40">
    <source>
        <dbReference type="Proteomes" id="UP000442782"/>
    </source>
</evidence>
<evidence type="ECO:0000313" key="37">
    <source>
        <dbReference type="Proteomes" id="UP000254116"/>
    </source>
</evidence>
<dbReference type="Proteomes" id="UP000547874">
    <property type="component" value="Unassembled WGS sequence"/>
</dbReference>
<protein>
    <recommendedName>
        <fullName evidence="3">Probable acetyl-CoA acyltransferase</fullName>
        <ecNumber evidence="2">2.3.1.9</ecNumber>
    </recommendedName>
    <alternativeName>
        <fullName evidence="6">Acetoacetyl-CoA thiolase</fullName>
    </alternativeName>
</protein>
<dbReference type="EMBL" id="CP023391">
    <property type="protein sequence ID" value="ATC70469.1"/>
    <property type="molecule type" value="Genomic_DNA"/>
</dbReference>
<evidence type="ECO:0000256" key="7">
    <source>
        <dbReference type="PIRSR" id="PIRSR000429-1"/>
    </source>
</evidence>
<dbReference type="KEGG" id="saur:SABB_02275"/>
<reference evidence="22" key="1">
    <citation type="journal article" date="2015" name="J. Infect. Dis.">
        <title>Parallel Epidemics of Community-Associated Methicillin-Resistant Staphylococcus aureus USA300 Infection in North and South America.</title>
        <authorList>
            <person name="Planet P.J."/>
            <person name="Diaz L."/>
            <person name="Kolokotronis S.O."/>
            <person name="Narechania A."/>
            <person name="Reyes J."/>
            <person name="Xing G."/>
            <person name="Rincon S."/>
            <person name="Smith H."/>
            <person name="Panesso D."/>
            <person name="Ryan C."/>
            <person name="Smith D.P."/>
            <person name="Guzman M."/>
            <person name="Zurita J."/>
            <person name="Sebra R."/>
            <person name="Deikus G."/>
            <person name="Nolan R.L."/>
            <person name="Tenover F.C."/>
            <person name="Weinstock G.M."/>
            <person name="Robinson D.A."/>
            <person name="Arias C.A."/>
        </authorList>
    </citation>
    <scope>NUCLEOTIDE SEQUENCE</scope>
    <source>
        <strain evidence="22">CA15</strain>
        <strain evidence="23">M121</strain>
    </source>
</reference>
<dbReference type="SUPFAM" id="SSF53901">
    <property type="entry name" value="Thiolase-like"/>
    <property type="match status" value="2"/>
</dbReference>
<dbReference type="OMA" id="ICPSIAI"/>
<evidence type="ECO:0000256" key="1">
    <source>
        <dbReference type="ARBA" id="ARBA00010982"/>
    </source>
</evidence>
<reference evidence="11 35" key="4">
    <citation type="submission" date="2017-09" db="EMBL/GenBank/DDBJ databases">
        <title>A single nucleotide polymorphism in the Staphylococcus aureus virulence regulator SaeR abolishes pathogenesis.</title>
        <authorList>
            <person name="Copin R.J."/>
            <person name="Sause W."/>
            <person name="Shopsin B."/>
            <person name="Torres V.J."/>
        </authorList>
    </citation>
    <scope>NUCLEOTIDE SEQUENCE [LARGE SCALE GENOMIC DNA]</scope>
    <source>
        <strain evidence="35">Newman</strain>
        <strain evidence="11">Newman_D2C</strain>
    </source>
</reference>
<evidence type="ECO:0000256" key="5">
    <source>
        <dbReference type="ARBA" id="ARBA00023315"/>
    </source>
</evidence>
<evidence type="ECO:0000313" key="22">
    <source>
        <dbReference type="EMBL" id="KMR36334.1"/>
    </source>
</evidence>
<reference evidence="48 49" key="11">
    <citation type="submission" date="2020-06" db="EMBL/GenBank/DDBJ databases">
        <authorList>
            <consortium name="Pathogen Informatics"/>
        </authorList>
    </citation>
    <scope>NUCLEOTIDE SEQUENCE [LARGE SCALE GENOMIC DNA]</scope>
    <source>
        <strain evidence="21">1943STDY5698364</strain>
        <strain evidence="19 49">MOS105</strain>
        <strain evidence="20">NCTC13131</strain>
        <strain evidence="12 42">S040_N01_C01</strain>
        <strain evidence="13 40">S087_N01_C01</strain>
        <strain evidence="18 48">SG160</strain>
        <strain evidence="16 44">T012_N10_C04</strain>
        <strain evidence="14 39">T012_N16_C08</strain>
        <strain evidence="15 41">T065_N03_C06</strain>
        <strain evidence="17 43">T197_A02_C01</strain>
    </source>
</reference>
<dbReference type="SMR" id="A0A068A3A2"/>
<dbReference type="PROSITE" id="PS00099">
    <property type="entry name" value="THIOLASE_3"/>
    <property type="match status" value="1"/>
</dbReference>
<evidence type="ECO:0000256" key="4">
    <source>
        <dbReference type="ARBA" id="ARBA00022679"/>
    </source>
</evidence>
<evidence type="ECO:0000313" key="18">
    <source>
        <dbReference type="EMBL" id="CAC5795779.1"/>
    </source>
</evidence>
<reference evidence="31" key="7">
    <citation type="submission" date="2019-04" db="EMBL/GenBank/DDBJ databases">
        <title>Whole-genome sequencing of local methicillin-resistant S. aureus strain Lr2.</title>
        <authorList>
            <person name="Ullah N."/>
            <person name="Ali A."/>
        </authorList>
    </citation>
    <scope>NUCLEOTIDE SEQUENCE [LARGE SCALE GENOMIC DNA]</scope>
    <source>
        <strain evidence="31">Lr2</strain>
    </source>
</reference>
<evidence type="ECO:0000313" key="38">
    <source>
        <dbReference type="Proteomes" id="UP000294017"/>
    </source>
</evidence>
<dbReference type="EMBL" id="CP038850">
    <property type="protein sequence ID" value="QCT56237.1"/>
    <property type="molecule type" value="Genomic_DNA"/>
</dbReference>
<dbReference type="EMBL" id="CAIIGD010000003">
    <property type="protein sequence ID" value="CAC8210304.1"/>
    <property type="molecule type" value="Genomic_DNA"/>
</dbReference>
<dbReference type="NCBIfam" id="TIGR01930">
    <property type="entry name" value="AcCoA-C-Actrans"/>
    <property type="match status" value="1"/>
</dbReference>
<evidence type="ECO:0000313" key="43">
    <source>
        <dbReference type="Proteomes" id="UP000459586"/>
    </source>
</evidence>
<dbReference type="Proteomes" id="UP000251686">
    <property type="component" value="Unassembled WGS sequence"/>
</dbReference>
<dbReference type="Proteomes" id="UP000459586">
    <property type="component" value="Unassembled WGS sequence"/>
</dbReference>
<accession>A0A1E8X8R7</accession>
<dbReference type="EMBL" id="CAIGXB010000005">
    <property type="protein sequence ID" value="CAC5795779.1"/>
    <property type="molecule type" value="Genomic_DNA"/>
</dbReference>
<dbReference type="Proteomes" id="UP000217245">
    <property type="component" value="Chromosome"/>
</dbReference>
<dbReference type="EMBL" id="JAIGOF010000006">
    <property type="protein sequence ID" value="MBX8594238.1"/>
    <property type="molecule type" value="Genomic_DNA"/>
</dbReference>
<feature type="domain" description="Thiolase N-terminal" evidence="9">
    <location>
        <begin position="4"/>
        <end position="263"/>
    </location>
</feature>
<feature type="domain" description="Thiolase C-terminal" evidence="10">
    <location>
        <begin position="271"/>
        <end position="390"/>
    </location>
</feature>
<dbReference type="Proteomes" id="UP000459702">
    <property type="component" value="Unassembled WGS sequence"/>
</dbReference>
<evidence type="ECO:0000313" key="42">
    <source>
        <dbReference type="Proteomes" id="UP000443708"/>
    </source>
</evidence>
<dbReference type="Proteomes" id="UP000507112">
    <property type="component" value="Unassembled WGS sequence"/>
</dbReference>
<evidence type="ECO:0000313" key="26">
    <source>
        <dbReference type="EMBL" id="MCE3360813.1"/>
    </source>
</evidence>
<dbReference type="Proteomes" id="UP000070985">
    <property type="component" value="Unassembled WGS sequence"/>
</dbReference>
<keyword evidence="5 8" id="KW-0012">Acyltransferase</keyword>
<dbReference type="EMBL" id="WPXC01000017">
    <property type="protein sequence ID" value="MVM10894.1"/>
    <property type="molecule type" value="Genomic_DNA"/>
</dbReference>
<dbReference type="EMBL" id="RQTF01000057">
    <property type="protein sequence ID" value="RZI07937.1"/>
    <property type="molecule type" value="Genomic_DNA"/>
</dbReference>
<dbReference type="Pfam" id="PF00108">
    <property type="entry name" value="Thiolase_N"/>
    <property type="match status" value="1"/>
</dbReference>
<dbReference type="CDD" id="cd00751">
    <property type="entry name" value="thiolase"/>
    <property type="match status" value="1"/>
</dbReference>
<dbReference type="Proteomes" id="UP000505390">
    <property type="component" value="Unassembled WGS sequence"/>
</dbReference>
<evidence type="ECO:0000256" key="3">
    <source>
        <dbReference type="ARBA" id="ARBA00014048"/>
    </source>
</evidence>
<dbReference type="EMBL" id="CACURZ010000006">
    <property type="protein sequence ID" value="CAA6346466.1"/>
    <property type="molecule type" value="Genomic_DNA"/>
</dbReference>
<evidence type="ECO:0000313" key="50">
    <source>
        <dbReference type="Proteomes" id="UP000547874"/>
    </source>
</evidence>
<evidence type="ECO:0000313" key="39">
    <source>
        <dbReference type="Proteomes" id="UP000442696"/>
    </source>
</evidence>
<dbReference type="EMBL" id="JAIUEN010000002">
    <property type="protein sequence ID" value="MCE3360813.1"/>
    <property type="molecule type" value="Genomic_DNA"/>
</dbReference>
<feature type="active site" description="Proton acceptor" evidence="7">
    <location>
        <position position="349"/>
    </location>
</feature>
<evidence type="ECO:0000313" key="41">
    <source>
        <dbReference type="Proteomes" id="UP000443506"/>
    </source>
</evidence>
<dbReference type="Proteomes" id="UP000443708">
    <property type="component" value="Unassembled WGS sequence"/>
</dbReference>
<feature type="active site" description="Acyl-thioester intermediate" evidence="7">
    <location>
        <position position="88"/>
    </location>
</feature>
<dbReference type="EMBL" id="CACTOE010000008">
    <property type="protein sequence ID" value="CAA4122020.1"/>
    <property type="molecule type" value="Genomic_DNA"/>
</dbReference>
<dbReference type="EMBL" id="CACUNS010000006">
    <property type="protein sequence ID" value="CAA6075455.1"/>
    <property type="molecule type" value="Genomic_DNA"/>
</dbReference>
<dbReference type="InterPro" id="IPR020615">
    <property type="entry name" value="Thiolase_acyl_enz_int_AS"/>
</dbReference>
<dbReference type="EMBL" id="UDJK01000007">
    <property type="protein sequence ID" value="SRC27747.1"/>
    <property type="molecule type" value="Genomic_DNA"/>
</dbReference>
<reference evidence="32 38" key="6">
    <citation type="submission" date="2018-11" db="EMBL/GenBank/DDBJ databases">
        <title>Genomic profiling of Staphylococcus species from a Poultry farm system in KwaZulu-Natal, South Africa.</title>
        <authorList>
            <person name="Amoako D.G."/>
            <person name="Somboro A.M."/>
            <person name="Abia A.L.K."/>
            <person name="Bester L.A."/>
            <person name="Essack S.Y."/>
        </authorList>
    </citation>
    <scope>NUCLEOTIDE SEQUENCE [LARGE SCALE GENOMIC DNA]</scope>
    <source>
        <strain evidence="32 38">SA12</strain>
    </source>
</reference>
<reference evidence="29 45" key="10">
    <citation type="submission" date="2020-01" db="EMBL/GenBank/DDBJ databases">
        <title>Analysis of Virulence and Antimicrobial Resistance Gene Carriage in Staphylococcus aureus Infections in Equids Using Whole Genome Sequencing.</title>
        <authorList>
            <person name="Little S.V."/>
            <person name="Hillhouse A.E."/>
            <person name="Cohen N.D."/>
            <person name="Lawhon S.D."/>
            <person name="Bryan L.K."/>
        </authorList>
    </citation>
    <scope>NUCLEOTIDE SEQUENCE [LARGE SCALE GENOMIC DNA]</scope>
    <source>
        <strain evidence="29 45">61-017</strain>
    </source>
</reference>
<dbReference type="InterPro" id="IPR002155">
    <property type="entry name" value="Thiolase"/>
</dbReference>
<dbReference type="InterPro" id="IPR020613">
    <property type="entry name" value="Thiolase_CS"/>
</dbReference>
<gene>
    <name evidence="24" type="ORF">ACR79_09195</name>
    <name evidence="11" type="ORF">CNH36_02000</name>
    <name evidence="31" type="ORF">E1948_01810</name>
    <name evidence="25" type="ORF">E1948_06400</name>
    <name evidence="32" type="ORF">EIH03_03935</name>
    <name evidence="23" type="ORF">EP54_08310</name>
    <name evidence="22" type="ORF">EQ90_08595</name>
    <name evidence="21" type="ORF">ERS391062_01892</name>
    <name evidence="27" type="ORF">GO814_10640</name>
    <name evidence="28" type="ORF">GO942_09340</name>
    <name evidence="30" type="ORF">GQX37_01345</name>
    <name evidence="29" type="ORF">GZ130_07585</name>
    <name evidence="26" type="ORF">LB359_00330</name>
    <name evidence="34" type="ORF">NCTC10702_00686</name>
    <name evidence="20" type="ORF">NCTC13131_05810</name>
    <name evidence="13" type="ORF">SAMEA1029512_01440</name>
    <name evidence="12" type="ORF">SAMEA1029528_01222</name>
    <name evidence="33" type="ORF">SAMEA1466929_01762</name>
    <name evidence="14" type="ORF">SAMEA2078260_01676</name>
    <name evidence="16" type="ORF">SAMEA2078588_01261</name>
    <name evidence="17" type="ORF">SAMEA2080344_01320</name>
    <name evidence="15" type="ORF">SAMEA2081063_00472</name>
    <name evidence="18" type="ORF">SAMEA4008575_01696</name>
    <name evidence="19" type="ORF">SAMEA70146418_01273</name>
</gene>
<reference evidence="26" key="12">
    <citation type="journal article" date="2021" name="Front Med (Lausanne)">
        <title>The Prevalence and Determinants of Fusidic Acid Resistance Among Methicillin-Resistant Staphylococcus aureus Clinical Isolates in China.</title>
        <authorList>
            <person name="Zhao H."/>
            <person name="Wang X."/>
            <person name="Wang B."/>
            <person name="Xu Y."/>
            <person name="Rao L."/>
            <person name="Wan B."/>
            <person name="Guo Y."/>
            <person name="Wu X."/>
            <person name="Yu J."/>
            <person name="Chen L."/>
            <person name="Li M."/>
            <person name="Yu F."/>
        </authorList>
    </citation>
    <scope>NUCLEOTIDE SEQUENCE</scope>
    <source>
        <strain evidence="26">NC-4</strain>
    </source>
</reference>
<dbReference type="PROSITE" id="PS00098">
    <property type="entry name" value="THIOLASE_1"/>
    <property type="match status" value="1"/>
</dbReference>
<dbReference type="InterPro" id="IPR020616">
    <property type="entry name" value="Thiolase_N"/>
</dbReference>
<reference evidence="24" key="3">
    <citation type="journal article" date="2016" name="J. Infect. Dis.">
        <title>Comparative Genomics of Community-Associated Methicillin-Resistant Staphylococcus aureus Shows the Emergence of Clone ST8-USA300 in Geneva, Switzerland.</title>
        <authorList>
            <person name="Von Dach E."/>
            <person name="Diene S.M."/>
            <person name="Fankhauser C."/>
            <person name="Schrenzel J."/>
            <person name="Harbarth S."/>
            <person name="Francois P."/>
        </authorList>
    </citation>
    <scope>NUCLEOTIDE SEQUENCE</scope>
    <source>
        <strain evidence="24">MRSA_S26</strain>
    </source>
</reference>
<evidence type="ECO:0000313" key="29">
    <source>
        <dbReference type="EMBL" id="NDP56459.1"/>
    </source>
</evidence>
<dbReference type="Proteomes" id="UP000249918">
    <property type="component" value="Unassembled WGS sequence"/>
</dbReference>
<evidence type="ECO:0000259" key="10">
    <source>
        <dbReference type="Pfam" id="PF02803"/>
    </source>
</evidence>
<dbReference type="EMBL" id="WPTS01000035">
    <property type="protein sequence ID" value="MVK35594.1"/>
    <property type="molecule type" value="Genomic_DNA"/>
</dbReference>
<evidence type="ECO:0000313" key="21">
    <source>
        <dbReference type="EMBL" id="CZQ66104.1"/>
    </source>
</evidence>
<dbReference type="EMBL" id="CACTQT010000008">
    <property type="protein sequence ID" value="CAA4379208.1"/>
    <property type="molecule type" value="Genomic_DNA"/>
</dbReference>
<dbReference type="PROSITE" id="PS00737">
    <property type="entry name" value="THIOLASE_2"/>
    <property type="match status" value="1"/>
</dbReference>
<evidence type="ECO:0000313" key="33">
    <source>
        <dbReference type="EMBL" id="SRC27747.1"/>
    </source>
</evidence>
<dbReference type="Proteomes" id="UP000478867">
    <property type="component" value="Unassembled WGS sequence"/>
</dbReference>
<dbReference type="Proteomes" id="UP000442782">
    <property type="component" value="Unassembled WGS sequence"/>
</dbReference>
<dbReference type="Proteomes" id="UP000471199">
    <property type="component" value="Unassembled WGS sequence"/>
</dbReference>
<evidence type="ECO:0000313" key="23">
    <source>
        <dbReference type="EMBL" id="KMR57021.1"/>
    </source>
</evidence>
<evidence type="ECO:0000313" key="47">
    <source>
        <dbReference type="Proteomes" id="UP000478867"/>
    </source>
</evidence>
<evidence type="ECO:0000313" key="46">
    <source>
        <dbReference type="Proteomes" id="UP000471199"/>
    </source>
</evidence>
<evidence type="ECO:0000313" key="13">
    <source>
        <dbReference type="EMBL" id="CAA4122020.1"/>
    </source>
</evidence>
<dbReference type="Proteomes" id="UP001200271">
    <property type="component" value="Unassembled WGS sequence"/>
</dbReference>
<reference evidence="46 47" key="8">
    <citation type="submission" date="2019-11" db="EMBL/GenBank/DDBJ databases">
        <title>Implementation of targeted gown and glove precautions to prevent Staphylococcus aureus acquisition in community-based nursing homes.</title>
        <authorList>
            <person name="Stine O.C."/>
        </authorList>
    </citation>
    <scope>NUCLEOTIDE SEQUENCE [LARGE SCALE GENOMIC DNA]</scope>
    <source>
        <strain evidence="28 47">S_1081.LBCF.DN</strain>
        <strain evidence="27 46">S_2062.LAUP.DI</strain>
    </source>
</reference>
<dbReference type="Proteomes" id="UP000309390">
    <property type="component" value="Unassembled WGS sequence"/>
</dbReference>
<evidence type="ECO:0000313" key="30">
    <source>
        <dbReference type="EMBL" id="NUY11207.1"/>
    </source>
</evidence>
<organism evidence="22">
    <name type="scientific">Staphylococcus aureus</name>
    <dbReference type="NCBI Taxonomy" id="1280"/>
    <lineage>
        <taxon>Bacteria</taxon>
        <taxon>Bacillati</taxon>
        <taxon>Bacillota</taxon>
        <taxon>Bacilli</taxon>
        <taxon>Bacillales</taxon>
        <taxon>Staphylococcaceae</taxon>
        <taxon>Staphylococcus</taxon>
    </lineage>
</organism>
<dbReference type="EMBL" id="CACTPI010000004">
    <property type="protein sequence ID" value="CAA4110846.1"/>
    <property type="molecule type" value="Genomic_DNA"/>
</dbReference>
<evidence type="ECO:0000313" key="17">
    <source>
        <dbReference type="EMBL" id="CAA6346466.1"/>
    </source>
</evidence>
<evidence type="ECO:0000313" key="45">
    <source>
        <dbReference type="Proteomes" id="UP000466646"/>
    </source>
</evidence>
<dbReference type="EMBL" id="LFVP01000005">
    <property type="protein sequence ID" value="KSA79900.1"/>
    <property type="molecule type" value="Genomic_DNA"/>
</dbReference>
<evidence type="ECO:0000313" key="16">
    <source>
        <dbReference type="EMBL" id="CAA6075455.1"/>
    </source>
</evidence>
<proteinExistence type="inferred from homology"/>
<evidence type="ECO:0000256" key="2">
    <source>
        <dbReference type="ARBA" id="ARBA00012705"/>
    </source>
</evidence>
<evidence type="ECO:0000313" key="35">
    <source>
        <dbReference type="Proteomes" id="UP000217245"/>
    </source>
</evidence>
<dbReference type="PIRSF" id="PIRSF000429">
    <property type="entry name" value="Ac-CoA_Ac_transf"/>
    <property type="match status" value="1"/>
</dbReference>
<dbReference type="Proteomes" id="UP000442696">
    <property type="component" value="Unassembled WGS sequence"/>
</dbReference>
<dbReference type="EMBL" id="FJNR01000012">
    <property type="protein sequence ID" value="CZQ66104.1"/>
    <property type="molecule type" value="Genomic_DNA"/>
</dbReference>
<evidence type="ECO:0000313" key="49">
    <source>
        <dbReference type="Proteomes" id="UP000507112"/>
    </source>
</evidence>
<dbReference type="EMBL" id="JAAFLG010000014">
    <property type="protein sequence ID" value="NDP56459.1"/>
    <property type="molecule type" value="Genomic_DNA"/>
</dbReference>
<evidence type="ECO:0000313" key="15">
    <source>
        <dbReference type="EMBL" id="CAA4673834.1"/>
    </source>
</evidence>
<evidence type="ECO:0000313" key="14">
    <source>
        <dbReference type="EMBL" id="CAA4379208.1"/>
    </source>
</evidence>
<evidence type="ECO:0000313" key="28">
    <source>
        <dbReference type="EMBL" id="MVM10894.1"/>
    </source>
</evidence>
<name>A0A068A3A2_STAAU</name>
<dbReference type="FunFam" id="3.40.47.10:FF:000010">
    <property type="entry name" value="Acetyl-CoA acetyltransferase (Thiolase)"/>
    <property type="match status" value="1"/>
</dbReference>
<dbReference type="PANTHER" id="PTHR18919">
    <property type="entry name" value="ACETYL-COA C-ACYLTRANSFERASE"/>
    <property type="match status" value="1"/>
</dbReference>
<dbReference type="EC" id="2.3.1.9" evidence="2"/>
<dbReference type="Gene3D" id="3.40.47.10">
    <property type="match status" value="2"/>
</dbReference>
<dbReference type="EMBL" id="CACTWD010000002">
    <property type="protein sequence ID" value="CAA4673834.1"/>
    <property type="molecule type" value="Genomic_DNA"/>
</dbReference>
<dbReference type="EMBL" id="LALJ01000016">
    <property type="protein sequence ID" value="KMR36334.1"/>
    <property type="molecule type" value="Genomic_DNA"/>
</dbReference>
<dbReference type="AlphaFoldDB" id="A0A068A3A2"/>
<evidence type="ECO:0000313" key="24">
    <source>
        <dbReference type="EMBL" id="KSA79900.1"/>
    </source>
</evidence>
<accession>A0A068A3A2</accession>
<reference evidence="30 50" key="9">
    <citation type="journal article" date="2020" name="J. Antimicrob. Chemother.">
        <title>Detection of heterogeneous vancomycin intermediate resistance in MRSA isolates from Latin America.</title>
        <authorList>
            <person name="Castro B.E."/>
            <person name="Berrio M."/>
            <person name="Vargas M.L."/>
            <person name="Carvajal L.P."/>
            <person name="Millan L.V."/>
            <person name="Rios R."/>
            <person name="Hernandez A.K."/>
            <person name="Rincon S."/>
            <person name="Cubides P."/>
            <person name="Forero E."/>
            <person name="Dinh A."/>
            <person name="Seas C."/>
            <person name="Munita J.M."/>
            <person name="Arias C.A."/>
            <person name="Reyes J."/>
            <person name="Diaz L."/>
        </authorList>
    </citation>
    <scope>NUCLEOTIDE SEQUENCE [LARGE SCALE GENOMIC DNA]</scope>
    <source>
        <strain evidence="30 50">UE1097</strain>
    </source>
</reference>
<dbReference type="Proteomes" id="UP000052129">
    <property type="component" value="Unassembled WGS sequence"/>
</dbReference>
<dbReference type="Pfam" id="PF02803">
    <property type="entry name" value="Thiolase_C"/>
    <property type="match status" value="1"/>
</dbReference>
<reference evidence="24" key="2">
    <citation type="submission" date="2015-06" db="EMBL/GenBank/DDBJ databases">
        <authorList>
            <person name="Diene S.M."/>
            <person name="Von Dach E."/>
            <person name="Fankhauser C."/>
            <person name="Schrenzel J."/>
            <person name="Harbarth S."/>
            <person name="Francois P."/>
        </authorList>
    </citation>
    <scope>NUCLEOTIDE SEQUENCE</scope>
    <source>
        <strain evidence="24">MRSA_S26</strain>
    </source>
</reference>
<dbReference type="EMBL" id="JAANEC010000018">
    <property type="protein sequence ID" value="NUY11207.1"/>
    <property type="molecule type" value="Genomic_DNA"/>
</dbReference>
<dbReference type="EMBL" id="LALQ01000034">
    <property type="protein sequence ID" value="KMR57021.1"/>
    <property type="molecule type" value="Genomic_DNA"/>
</dbReference>
<evidence type="ECO:0000256" key="6">
    <source>
        <dbReference type="ARBA" id="ARBA00030755"/>
    </source>
</evidence>
<dbReference type="Proteomes" id="UP000443506">
    <property type="component" value="Unassembled WGS sequence"/>
</dbReference>
<evidence type="ECO:0000313" key="19">
    <source>
        <dbReference type="EMBL" id="CAC8210304.1"/>
    </source>
</evidence>
<dbReference type="EMBL" id="UHBY01000003">
    <property type="protein sequence ID" value="SUL32241.1"/>
    <property type="molecule type" value="Genomic_DNA"/>
</dbReference>
<evidence type="ECO:0000313" key="25">
    <source>
        <dbReference type="EMBL" id="MBX8594238.1"/>
    </source>
</evidence>
<comment type="similarity">
    <text evidence="1 8">Belongs to the thiolase-like superfamily. Thiolase family.</text>
</comment>
<reference evidence="26" key="14">
    <citation type="submission" date="2023-08" db="EMBL/GenBank/DDBJ databases">
        <authorList>
            <person name="Zhao H."/>
            <person name="Wang X."/>
        </authorList>
    </citation>
    <scope>NUCLEOTIDE SEQUENCE</scope>
    <source>
        <strain evidence="26">NC-4</strain>
    </source>
</reference>
<evidence type="ECO:0000313" key="31">
    <source>
        <dbReference type="EMBL" id="QCT56237.1"/>
    </source>
</evidence>
<evidence type="ECO:0000313" key="48">
    <source>
        <dbReference type="Proteomes" id="UP000505390"/>
    </source>
</evidence>
<feature type="active site" description="Proton acceptor" evidence="7">
    <location>
        <position position="378"/>
    </location>
</feature>
<dbReference type="RefSeq" id="WP_000199070.1">
    <property type="nucleotide sequence ID" value="NC_021670.1"/>
</dbReference>
<evidence type="ECO:0000313" key="11">
    <source>
        <dbReference type="EMBL" id="ATC70469.1"/>
    </source>
</evidence>
<evidence type="ECO:0000259" key="9">
    <source>
        <dbReference type="Pfam" id="PF00108"/>
    </source>
</evidence>
<sequence length="393" mass="41704">MTRVVLAAAYRTPIGVFGGAFKDVPAYDLGATLIEHIIKETGLNPSEIDEVIIGNVLQAGQGQNPARIAAMKGGLPETVPAFTVNKVCGSGLKSIQLAYQSIVTGENDIVLAGGMENMSQSPMLVNNSRFGFKMGHQSMVDSMVYDGLTDVFNQYHMGITAENLVEQYGISREEQDTFAVNSQQKAVRAQQNGEFDSEIVPVSIPQRKGEPIVVTKDEGVRENVSVEKLSRLRPAFKKDGTVTAGNASGINDGAAMMLVMSEDKAKELNIEPLAVLDGFGSHGVDPSIMGIAPVGAVEKALKRSKKELSDIDVFELNEAFAAQSLAVDRELKLPPEKVNVKGGAIALGHPIGASGARVLVTLLHQLNDEVETGLTSLCIGGGQAIAAVVSKYK</sequence>
<evidence type="ECO:0000256" key="8">
    <source>
        <dbReference type="RuleBase" id="RU003557"/>
    </source>
</evidence>
<dbReference type="GO" id="GO:0003985">
    <property type="term" value="F:acetyl-CoA C-acetyltransferase activity"/>
    <property type="evidence" value="ECO:0007669"/>
    <property type="project" value="UniProtKB-EC"/>
</dbReference>